<keyword evidence="1" id="KW-0732">Signal</keyword>
<name>A0A7H2BI75_9MICC</name>
<gene>
    <name evidence="3" type="ORF">IDM48_08180</name>
</gene>
<dbReference type="CDD" id="cd12797">
    <property type="entry name" value="M23_peptidase"/>
    <property type="match status" value="1"/>
</dbReference>
<dbReference type="Pfam" id="PF01551">
    <property type="entry name" value="Peptidase_M23"/>
    <property type="match status" value="1"/>
</dbReference>
<dbReference type="InterPro" id="IPR011055">
    <property type="entry name" value="Dup_hybrid_motif"/>
</dbReference>
<dbReference type="InterPro" id="IPR016047">
    <property type="entry name" value="M23ase_b-sheet_dom"/>
</dbReference>
<sequence length="185" mass="20274">MPRLCNSFRAVLHLRTVLICWFVVLLFTHALALSPAISSEYPRWQWPTHQGAQVLRNFDKPAQKWNSGHRGVDLAADDATVRSPAAGKVVFAGKVVDRTVITIEHEDGRRSSFEPVAQPLKVGTAVKAGEKIAEIDPAISHCSQLCIHWGVREGTGKSAEYLNPLLFLGVEDPSVLLPIGEDFAA</sequence>
<dbReference type="AlphaFoldDB" id="A0A7H2BI75"/>
<dbReference type="EMBL" id="CP061538">
    <property type="protein sequence ID" value="QNV39371.1"/>
    <property type="molecule type" value="Genomic_DNA"/>
</dbReference>
<dbReference type="Gene3D" id="2.70.70.10">
    <property type="entry name" value="Glucose Permease (Domain IIA)"/>
    <property type="match status" value="1"/>
</dbReference>
<protein>
    <submittedName>
        <fullName evidence="3">M23 family metallopeptidase</fullName>
    </submittedName>
</protein>
<evidence type="ECO:0000313" key="3">
    <source>
        <dbReference type="EMBL" id="QNV39371.1"/>
    </source>
</evidence>
<feature type="domain" description="M23ase beta-sheet core" evidence="2">
    <location>
        <begin position="68"/>
        <end position="154"/>
    </location>
</feature>
<organism evidence="3 4">
    <name type="scientific">Rothia amarae</name>
    <dbReference type="NCBI Taxonomy" id="169480"/>
    <lineage>
        <taxon>Bacteria</taxon>
        <taxon>Bacillati</taxon>
        <taxon>Actinomycetota</taxon>
        <taxon>Actinomycetes</taxon>
        <taxon>Micrococcales</taxon>
        <taxon>Micrococcaceae</taxon>
        <taxon>Rothia</taxon>
    </lineage>
</organism>
<dbReference type="PANTHER" id="PTHR21666:SF289">
    <property type="entry name" value="L-ALA--D-GLU ENDOPEPTIDASE"/>
    <property type="match status" value="1"/>
</dbReference>
<dbReference type="KEGG" id="rama:IDM48_08180"/>
<dbReference type="RefSeq" id="WP_145174781.1">
    <property type="nucleotide sequence ID" value="NZ_BAAAHX010000005.1"/>
</dbReference>
<reference evidence="3 4" key="1">
    <citation type="submission" date="2020-09" db="EMBL/GenBank/DDBJ databases">
        <title>Investigation of environmental microbe.</title>
        <authorList>
            <person name="Ou Y."/>
            <person name="Kang Q."/>
        </authorList>
    </citation>
    <scope>NUCLEOTIDE SEQUENCE [LARGE SCALE GENOMIC DNA]</scope>
    <source>
        <strain evidence="3 4">KJZ-9</strain>
    </source>
</reference>
<dbReference type="Proteomes" id="UP000516421">
    <property type="component" value="Chromosome"/>
</dbReference>
<dbReference type="PANTHER" id="PTHR21666">
    <property type="entry name" value="PEPTIDASE-RELATED"/>
    <property type="match status" value="1"/>
</dbReference>
<evidence type="ECO:0000256" key="1">
    <source>
        <dbReference type="ARBA" id="ARBA00022729"/>
    </source>
</evidence>
<evidence type="ECO:0000259" key="2">
    <source>
        <dbReference type="Pfam" id="PF01551"/>
    </source>
</evidence>
<dbReference type="SUPFAM" id="SSF51261">
    <property type="entry name" value="Duplicated hybrid motif"/>
    <property type="match status" value="1"/>
</dbReference>
<keyword evidence="4" id="KW-1185">Reference proteome</keyword>
<dbReference type="GO" id="GO:0004222">
    <property type="term" value="F:metalloendopeptidase activity"/>
    <property type="evidence" value="ECO:0007669"/>
    <property type="project" value="TreeGrafter"/>
</dbReference>
<accession>A0A7H2BI75</accession>
<proteinExistence type="predicted"/>
<evidence type="ECO:0000313" key="4">
    <source>
        <dbReference type="Proteomes" id="UP000516421"/>
    </source>
</evidence>
<dbReference type="InterPro" id="IPR050570">
    <property type="entry name" value="Cell_wall_metabolism_enzyme"/>
</dbReference>